<dbReference type="EMBL" id="CP053418">
    <property type="protein sequence ID" value="QJW85600.1"/>
    <property type="molecule type" value="Genomic_DNA"/>
</dbReference>
<dbReference type="InterPro" id="IPR005471">
    <property type="entry name" value="Tscrpt_reg_IclR_N"/>
</dbReference>
<dbReference type="InterPro" id="IPR014757">
    <property type="entry name" value="Tscrpt_reg_IclR_C"/>
</dbReference>
<evidence type="ECO:0000259" key="5">
    <source>
        <dbReference type="PROSITE" id="PS51078"/>
    </source>
</evidence>
<dbReference type="Gene3D" id="1.10.10.10">
    <property type="entry name" value="Winged helix-like DNA-binding domain superfamily/Winged helix DNA-binding domain"/>
    <property type="match status" value="1"/>
</dbReference>
<evidence type="ECO:0000259" key="4">
    <source>
        <dbReference type="PROSITE" id="PS51077"/>
    </source>
</evidence>
<reference evidence="6 7" key="1">
    <citation type="submission" date="2020-05" db="EMBL/GenBank/DDBJ databases">
        <title>Ramlibacter rhizophilus sp. nov., isolated from rhizosphere soil of national flower Mugunghwa from South Korea.</title>
        <authorList>
            <person name="Zheng-Fei Y."/>
            <person name="Huan T."/>
        </authorList>
    </citation>
    <scope>NUCLEOTIDE SEQUENCE [LARGE SCALE GENOMIC DNA]</scope>
    <source>
        <strain evidence="6 7">H242</strain>
    </source>
</reference>
<dbReference type="PROSITE" id="PS51077">
    <property type="entry name" value="HTH_ICLR"/>
    <property type="match status" value="1"/>
</dbReference>
<accession>A0ABX6P697</accession>
<dbReference type="Pfam" id="PF01614">
    <property type="entry name" value="IclR_C"/>
    <property type="match status" value="1"/>
</dbReference>
<keyword evidence="3" id="KW-0804">Transcription</keyword>
<evidence type="ECO:0000256" key="3">
    <source>
        <dbReference type="ARBA" id="ARBA00023163"/>
    </source>
</evidence>
<evidence type="ECO:0000313" key="6">
    <source>
        <dbReference type="EMBL" id="QJW85600.1"/>
    </source>
</evidence>
<proteinExistence type="predicted"/>
<name>A0ABX6P697_9BURK</name>
<keyword evidence="7" id="KW-1185">Reference proteome</keyword>
<keyword evidence="1" id="KW-0805">Transcription regulation</keyword>
<gene>
    <name evidence="6" type="ORF">HK414_27040</name>
</gene>
<dbReference type="Pfam" id="PF09339">
    <property type="entry name" value="HTH_IclR"/>
    <property type="match status" value="1"/>
</dbReference>
<evidence type="ECO:0000313" key="7">
    <source>
        <dbReference type="Proteomes" id="UP000500826"/>
    </source>
</evidence>
<dbReference type="InterPro" id="IPR029016">
    <property type="entry name" value="GAF-like_dom_sf"/>
</dbReference>
<organism evidence="6 7">
    <name type="scientific">Ramlibacter terrae</name>
    <dbReference type="NCBI Taxonomy" id="2732511"/>
    <lineage>
        <taxon>Bacteria</taxon>
        <taxon>Pseudomonadati</taxon>
        <taxon>Pseudomonadota</taxon>
        <taxon>Betaproteobacteria</taxon>
        <taxon>Burkholderiales</taxon>
        <taxon>Comamonadaceae</taxon>
        <taxon>Ramlibacter</taxon>
    </lineage>
</organism>
<feature type="domain" description="HTH iclR-type" evidence="4">
    <location>
        <begin position="10"/>
        <end position="72"/>
    </location>
</feature>
<sequence>MASTRASQFATTLARGLELLRCFSPQQPVLGNKELAQRLDLPRPTVSRLVYTLMCMGYPAQDRDSGKYRLGSAVLSLGFPLLEMFSVRQRARAGMLELAHEVRGTVSIAIRDRLDMVCIEVSRFGERSGHPIDVGRTYSMCGTAVGRAYLAACSPADRQAILNQIREGAGRRMARYRERLLQSLADYPATGCCVSVGEVYADVQAVAVPLGRVDRGELAAINVSFQRRSLNERWLLDEVAPKLIALARRTV</sequence>
<dbReference type="InterPro" id="IPR036388">
    <property type="entry name" value="WH-like_DNA-bd_sf"/>
</dbReference>
<dbReference type="SUPFAM" id="SSF46785">
    <property type="entry name" value="Winged helix' DNA-binding domain"/>
    <property type="match status" value="1"/>
</dbReference>
<feature type="domain" description="IclR-ED" evidence="5">
    <location>
        <begin position="73"/>
        <end position="251"/>
    </location>
</feature>
<dbReference type="PANTHER" id="PTHR30136:SF33">
    <property type="entry name" value="TRANSCRIPTIONAL REGULATORY PROTEIN"/>
    <property type="match status" value="1"/>
</dbReference>
<dbReference type="SUPFAM" id="SSF55781">
    <property type="entry name" value="GAF domain-like"/>
    <property type="match status" value="1"/>
</dbReference>
<evidence type="ECO:0000256" key="2">
    <source>
        <dbReference type="ARBA" id="ARBA00023125"/>
    </source>
</evidence>
<dbReference type="InterPro" id="IPR036390">
    <property type="entry name" value="WH_DNA-bd_sf"/>
</dbReference>
<keyword evidence="2" id="KW-0238">DNA-binding</keyword>
<dbReference type="Gene3D" id="3.30.450.40">
    <property type="match status" value="1"/>
</dbReference>
<dbReference type="InterPro" id="IPR050707">
    <property type="entry name" value="HTH_MetabolicPath_Reg"/>
</dbReference>
<protein>
    <submittedName>
        <fullName evidence="6">IclR family transcriptional regulator</fullName>
    </submittedName>
</protein>
<dbReference type="SMART" id="SM00346">
    <property type="entry name" value="HTH_ICLR"/>
    <property type="match status" value="1"/>
</dbReference>
<dbReference type="Proteomes" id="UP000500826">
    <property type="component" value="Chromosome"/>
</dbReference>
<dbReference type="PROSITE" id="PS51078">
    <property type="entry name" value="ICLR_ED"/>
    <property type="match status" value="1"/>
</dbReference>
<evidence type="ECO:0000256" key="1">
    <source>
        <dbReference type="ARBA" id="ARBA00023015"/>
    </source>
</evidence>
<dbReference type="PANTHER" id="PTHR30136">
    <property type="entry name" value="HELIX-TURN-HELIX TRANSCRIPTIONAL REGULATOR, ICLR FAMILY"/>
    <property type="match status" value="1"/>
</dbReference>